<organism evidence="1">
    <name type="scientific">freshwater metagenome</name>
    <dbReference type="NCBI Taxonomy" id="449393"/>
    <lineage>
        <taxon>unclassified sequences</taxon>
        <taxon>metagenomes</taxon>
        <taxon>ecological metagenomes</taxon>
    </lineage>
</organism>
<evidence type="ECO:0000313" key="1">
    <source>
        <dbReference type="EMBL" id="CAB5015551.1"/>
    </source>
</evidence>
<reference evidence="1" key="1">
    <citation type="submission" date="2020-05" db="EMBL/GenBank/DDBJ databases">
        <authorList>
            <person name="Chiriac C."/>
            <person name="Salcher M."/>
            <person name="Ghai R."/>
            <person name="Kavagutti S V."/>
        </authorList>
    </citation>
    <scope>NUCLEOTIDE SEQUENCE</scope>
</reference>
<protein>
    <submittedName>
        <fullName evidence="1">Unannotated protein</fullName>
    </submittedName>
</protein>
<accession>A0A6J7QEP2</accession>
<dbReference type="EMBL" id="CAFBPD010000191">
    <property type="protein sequence ID" value="CAB5015551.1"/>
    <property type="molecule type" value="Genomic_DNA"/>
</dbReference>
<gene>
    <name evidence="1" type="ORF">UFOPK4061_01096</name>
</gene>
<dbReference type="AlphaFoldDB" id="A0A6J7QEP2"/>
<name>A0A6J7QEP2_9ZZZZ</name>
<sequence>MVHRQYLQEWNRLVERVGLENAQQFYTHVSRSPGSPPSVGSSSYLRGKAGRPKWIGYSRTIHYEISGAGRIDYQWTNEESSGADSDLHPVVRILTMDLNSH</sequence>
<proteinExistence type="predicted"/>